<dbReference type="PANTHER" id="PTHR12277">
    <property type="entry name" value="ALPHA/BETA HYDROLASE DOMAIN-CONTAINING PROTEIN"/>
    <property type="match status" value="1"/>
</dbReference>
<gene>
    <name evidence="2" type="ORF">MUN79_03760</name>
</gene>
<evidence type="ECO:0000313" key="2">
    <source>
        <dbReference type="EMBL" id="UOQ73102.1"/>
    </source>
</evidence>
<proteinExistence type="predicted"/>
<dbReference type="Proteomes" id="UP000831796">
    <property type="component" value="Chromosome"/>
</dbReference>
<dbReference type="Pfam" id="PF12146">
    <property type="entry name" value="Hydrolase_4"/>
    <property type="match status" value="1"/>
</dbReference>
<dbReference type="AlphaFoldDB" id="A0A8T9Q832"/>
<dbReference type="PANTHER" id="PTHR12277:SF81">
    <property type="entry name" value="PROTEIN ABHD13"/>
    <property type="match status" value="1"/>
</dbReference>
<dbReference type="SUPFAM" id="SSF53474">
    <property type="entry name" value="alpha/beta-Hydrolases"/>
    <property type="match status" value="1"/>
</dbReference>
<keyword evidence="2" id="KW-0378">Hydrolase</keyword>
<dbReference type="KEGG" id="hcu:MUN79_03760"/>
<name>A0A8T9Q832_9BACT</name>
<evidence type="ECO:0000259" key="1">
    <source>
        <dbReference type="Pfam" id="PF12146"/>
    </source>
</evidence>
<dbReference type="Gene3D" id="3.40.50.1820">
    <property type="entry name" value="alpha/beta hydrolase"/>
    <property type="match status" value="1"/>
</dbReference>
<dbReference type="EMBL" id="CP095046">
    <property type="protein sequence ID" value="UOQ73102.1"/>
    <property type="molecule type" value="Genomic_DNA"/>
</dbReference>
<protein>
    <submittedName>
        <fullName evidence="2">Alpha/beta hydrolase</fullName>
    </submittedName>
</protein>
<dbReference type="RefSeq" id="WP_244676457.1">
    <property type="nucleotide sequence ID" value="NZ_CP095046.1"/>
</dbReference>
<organism evidence="2 3">
    <name type="scientific">Hymenobacter cellulosilyticus</name>
    <dbReference type="NCBI Taxonomy" id="2932248"/>
    <lineage>
        <taxon>Bacteria</taxon>
        <taxon>Pseudomonadati</taxon>
        <taxon>Bacteroidota</taxon>
        <taxon>Cytophagia</taxon>
        <taxon>Cytophagales</taxon>
        <taxon>Hymenobacteraceae</taxon>
        <taxon>Hymenobacter</taxon>
    </lineage>
</organism>
<dbReference type="InterPro" id="IPR029058">
    <property type="entry name" value="AB_hydrolase_fold"/>
</dbReference>
<sequence>MLCLACNDGKEKRRNLGKFVFLGCYESLVRNCWVCGAAVRGGAGGAVFQAGAAAVLSHQAAGRLPLQLRSARRGALDKGLRRHPPARPALPCRLGPGLIFYLHGNAGALDSWGDAATLYTRLGYSVFMLDYRGYGKSGGTISSQEQFLSDVQTAYQQLLPEFPEERTIVLGYSLGTGAAAWLAAQQNPRLLLLQAPYFSMRATARQHYPFVPGFIVRYPLGTDAVLPQVKCPIVIFHGEHDEVIDYQTTMQLKALLKPQDQFITLAGAGHNGMTSNPEYQAHIRRILGGQ</sequence>
<dbReference type="GO" id="GO:0016787">
    <property type="term" value="F:hydrolase activity"/>
    <property type="evidence" value="ECO:0007669"/>
    <property type="project" value="UniProtKB-KW"/>
</dbReference>
<keyword evidence="3" id="KW-1185">Reference proteome</keyword>
<reference evidence="2" key="1">
    <citation type="submission" date="2022-04" db="EMBL/GenBank/DDBJ databases">
        <title>Hymenobacter sp. isolated from the air.</title>
        <authorList>
            <person name="Won M."/>
            <person name="Lee C.-M."/>
            <person name="Woen H.-Y."/>
            <person name="Kwon S.-W."/>
        </authorList>
    </citation>
    <scope>NUCLEOTIDE SEQUENCE</scope>
    <source>
        <strain evidence="2">5116S-3</strain>
    </source>
</reference>
<accession>A0A8T9Q832</accession>
<evidence type="ECO:0000313" key="3">
    <source>
        <dbReference type="Proteomes" id="UP000831796"/>
    </source>
</evidence>
<feature type="domain" description="Serine aminopeptidase S33" evidence="1">
    <location>
        <begin position="97"/>
        <end position="203"/>
    </location>
</feature>
<dbReference type="InterPro" id="IPR022742">
    <property type="entry name" value="Hydrolase_4"/>
</dbReference>